<comment type="caution">
    <text evidence="3">The sequence shown here is derived from an EMBL/GenBank/DDBJ whole genome shotgun (WGS) entry which is preliminary data.</text>
</comment>
<keyword evidence="4" id="KW-1185">Reference proteome</keyword>
<dbReference type="InterPro" id="IPR005031">
    <property type="entry name" value="COQ10_START"/>
</dbReference>
<evidence type="ECO:0000313" key="3">
    <source>
        <dbReference type="EMBL" id="RKN40912.1"/>
    </source>
</evidence>
<feature type="region of interest" description="Disordered" evidence="1">
    <location>
        <begin position="283"/>
        <end position="359"/>
    </location>
</feature>
<proteinExistence type="predicted"/>
<dbReference type="Pfam" id="PF03364">
    <property type="entry name" value="Polyketide_cyc"/>
    <property type="match status" value="1"/>
</dbReference>
<dbReference type="InterPro" id="IPR047137">
    <property type="entry name" value="ORF3"/>
</dbReference>
<accession>A0A3A9YXR9</accession>
<dbReference type="RefSeq" id="WP_120680829.1">
    <property type="nucleotide sequence ID" value="NZ_RBAL01000009.1"/>
</dbReference>
<evidence type="ECO:0000259" key="2">
    <source>
        <dbReference type="Pfam" id="PF03364"/>
    </source>
</evidence>
<evidence type="ECO:0000256" key="1">
    <source>
        <dbReference type="SAM" id="MobiDB-lite"/>
    </source>
</evidence>
<organism evidence="3 4">
    <name type="scientific">Streptomyces hoynatensis</name>
    <dbReference type="NCBI Taxonomy" id="1141874"/>
    <lineage>
        <taxon>Bacteria</taxon>
        <taxon>Bacillati</taxon>
        <taxon>Actinomycetota</taxon>
        <taxon>Actinomycetes</taxon>
        <taxon>Kitasatosporales</taxon>
        <taxon>Streptomycetaceae</taxon>
        <taxon>Streptomyces</taxon>
    </lineage>
</organism>
<evidence type="ECO:0000313" key="4">
    <source>
        <dbReference type="Proteomes" id="UP000272474"/>
    </source>
</evidence>
<reference evidence="3 4" key="1">
    <citation type="journal article" date="2014" name="Int. J. Syst. Evol. Microbiol.">
        <title>Streptomyces hoynatensis sp. nov., isolated from deep marine sediment.</title>
        <authorList>
            <person name="Veyisoglu A."/>
            <person name="Sahin N."/>
        </authorList>
    </citation>
    <scope>NUCLEOTIDE SEQUENCE [LARGE SCALE GENOMIC DNA]</scope>
    <source>
        <strain evidence="3 4">KCTC 29097</strain>
    </source>
</reference>
<dbReference type="SUPFAM" id="SSF55961">
    <property type="entry name" value="Bet v1-like"/>
    <property type="match status" value="1"/>
</dbReference>
<dbReference type="EMBL" id="RBAL01000009">
    <property type="protein sequence ID" value="RKN40912.1"/>
    <property type="molecule type" value="Genomic_DNA"/>
</dbReference>
<feature type="domain" description="Coenzyme Q-binding protein COQ10 START" evidence="2">
    <location>
        <begin position="126"/>
        <end position="250"/>
    </location>
</feature>
<dbReference type="PANTHER" id="PTHR33824:SF7">
    <property type="entry name" value="POLYKETIDE CYCLASE_DEHYDRASE AND LIPID TRANSPORT SUPERFAMILY PROTEIN"/>
    <property type="match status" value="1"/>
</dbReference>
<dbReference type="AlphaFoldDB" id="A0A3A9YXR9"/>
<dbReference type="CDD" id="cd07817">
    <property type="entry name" value="SRPBCC_8"/>
    <property type="match status" value="1"/>
</dbReference>
<feature type="compositionally biased region" description="Acidic residues" evidence="1">
    <location>
        <begin position="323"/>
        <end position="359"/>
    </location>
</feature>
<dbReference type="Gene3D" id="3.30.530.20">
    <property type="match status" value="1"/>
</dbReference>
<name>A0A3A9YXR9_9ACTN</name>
<dbReference type="Proteomes" id="UP000272474">
    <property type="component" value="Unassembled WGS sequence"/>
</dbReference>
<feature type="compositionally biased region" description="Acidic residues" evidence="1">
    <location>
        <begin position="291"/>
        <end position="302"/>
    </location>
</feature>
<dbReference type="InterPro" id="IPR023393">
    <property type="entry name" value="START-like_dom_sf"/>
</dbReference>
<gene>
    <name evidence="3" type="ORF">D7294_17740</name>
</gene>
<protein>
    <submittedName>
        <fullName evidence="3">SRPBCC family protein</fullName>
    </submittedName>
</protein>
<dbReference type="OrthoDB" id="3695445at2"/>
<dbReference type="PANTHER" id="PTHR33824">
    <property type="entry name" value="POLYKETIDE CYCLASE/DEHYDRASE AND LIPID TRANSPORT SUPERFAMILY PROTEIN"/>
    <property type="match status" value="1"/>
</dbReference>
<sequence>MANEERGGGATQELGESFERLRHEVVDFLNAQARRLAENAGDRVSRLTEKISGDTGGALPKAGARLLGGESPGKAVAKEGAKSLKEGTVGKAKGLVGKGGGGNGGGDGGGKSGDVKVTGIIESIDVGAPLRDCYNHWTQYRDFGEFMKGVQSVEPSGDEDQPETTWKLKIGPSNRDWKATVLRQIPDERIEWTSEGSKGDTRGVVTFHELAPRLTRIVAVVEYHPEGFFEKTANLWRAQGRRLRLDLKAFQRYVTLVADEVPEGWRGEIRDGRIVRSHEDALAAERGEGAEGSEGEAAEEEEQAGRRPGRGAPEAGGGRGRAEDDEEAEDEDEDDEDEDEEEEDEEDDEDEDGEEAERR</sequence>